<evidence type="ECO:0000313" key="2">
    <source>
        <dbReference type="EMBL" id="MDA0139956.1"/>
    </source>
</evidence>
<reference evidence="2" key="1">
    <citation type="submission" date="2022-10" db="EMBL/GenBank/DDBJ databases">
        <title>The WGS of Solirubrobacter sp. CPCC 204708.</title>
        <authorList>
            <person name="Jiang Z."/>
        </authorList>
    </citation>
    <scope>NUCLEOTIDE SEQUENCE</scope>
    <source>
        <strain evidence="2">CPCC 204708</strain>
    </source>
</reference>
<feature type="compositionally biased region" description="Basic and acidic residues" evidence="1">
    <location>
        <begin position="186"/>
        <end position="199"/>
    </location>
</feature>
<name>A0ABT4RNS9_9ACTN</name>
<evidence type="ECO:0000256" key="1">
    <source>
        <dbReference type="SAM" id="MobiDB-lite"/>
    </source>
</evidence>
<keyword evidence="3" id="KW-1185">Reference proteome</keyword>
<protein>
    <submittedName>
        <fullName evidence="2">Uncharacterized protein</fullName>
    </submittedName>
</protein>
<organism evidence="2 3">
    <name type="scientific">Solirubrobacter deserti</name>
    <dbReference type="NCBI Taxonomy" id="2282478"/>
    <lineage>
        <taxon>Bacteria</taxon>
        <taxon>Bacillati</taxon>
        <taxon>Actinomycetota</taxon>
        <taxon>Thermoleophilia</taxon>
        <taxon>Solirubrobacterales</taxon>
        <taxon>Solirubrobacteraceae</taxon>
        <taxon>Solirubrobacter</taxon>
    </lineage>
</organism>
<dbReference type="Proteomes" id="UP001147700">
    <property type="component" value="Unassembled WGS sequence"/>
</dbReference>
<dbReference type="EMBL" id="JAPCID010000031">
    <property type="protein sequence ID" value="MDA0139956.1"/>
    <property type="molecule type" value="Genomic_DNA"/>
</dbReference>
<gene>
    <name evidence="2" type="ORF">OJ962_20805</name>
</gene>
<dbReference type="RefSeq" id="WP_202952633.1">
    <property type="nucleotide sequence ID" value="NZ_JAPCID010000031.1"/>
</dbReference>
<sequence length="199" mass="21376">MRAALSGFLLFALPGLLAVLLLRPSAAEPPAWPVSPSFPPQPEATYWDQPATESLELLREVTVSEAKLAGPALAACELEARGAEKPNVVFRRCATTPLARVDGFASANSRMLSALADAARDDCRQRMMNLGGLTSTLGTTARTTLRGALGFAWDEVLEASRTIRAFAREASKVARERGWKSSCRALPERDRPAADEPVA</sequence>
<accession>A0ABT4RNS9</accession>
<comment type="caution">
    <text evidence="2">The sequence shown here is derived from an EMBL/GenBank/DDBJ whole genome shotgun (WGS) entry which is preliminary data.</text>
</comment>
<evidence type="ECO:0000313" key="3">
    <source>
        <dbReference type="Proteomes" id="UP001147700"/>
    </source>
</evidence>
<proteinExistence type="predicted"/>
<feature type="region of interest" description="Disordered" evidence="1">
    <location>
        <begin position="176"/>
        <end position="199"/>
    </location>
</feature>